<feature type="non-terminal residue" evidence="3">
    <location>
        <position position="173"/>
    </location>
</feature>
<dbReference type="SUPFAM" id="SSF51735">
    <property type="entry name" value="NAD(P)-binding Rossmann-fold domains"/>
    <property type="match status" value="1"/>
</dbReference>
<comment type="similarity">
    <text evidence="1">Belongs to the short-chain dehydrogenases/reductases (SDR) family.</text>
</comment>
<dbReference type="PRINTS" id="PR00080">
    <property type="entry name" value="SDRFAMILY"/>
</dbReference>
<protein>
    <recommendedName>
        <fullName evidence="4">Short-chain dehydrogenase/reductase SDR</fullName>
    </recommendedName>
</protein>
<reference evidence="3" key="1">
    <citation type="journal article" date="2014" name="Front. Microbiol.">
        <title>High frequency of phylogenetically diverse reductive dehalogenase-homologous genes in deep subseafloor sedimentary metagenomes.</title>
        <authorList>
            <person name="Kawai M."/>
            <person name="Futagami T."/>
            <person name="Toyoda A."/>
            <person name="Takaki Y."/>
            <person name="Nishi S."/>
            <person name="Hori S."/>
            <person name="Arai W."/>
            <person name="Tsubouchi T."/>
            <person name="Morono Y."/>
            <person name="Uchiyama I."/>
            <person name="Ito T."/>
            <person name="Fujiyama A."/>
            <person name="Inagaki F."/>
            <person name="Takami H."/>
        </authorList>
    </citation>
    <scope>NUCLEOTIDE SEQUENCE</scope>
    <source>
        <strain evidence="3">Expedition CK06-06</strain>
    </source>
</reference>
<dbReference type="Gene3D" id="3.40.50.720">
    <property type="entry name" value="NAD(P)-binding Rossmann-like Domain"/>
    <property type="match status" value="1"/>
</dbReference>
<organism evidence="3">
    <name type="scientific">marine sediment metagenome</name>
    <dbReference type="NCBI Taxonomy" id="412755"/>
    <lineage>
        <taxon>unclassified sequences</taxon>
        <taxon>metagenomes</taxon>
        <taxon>ecological metagenomes</taxon>
    </lineage>
</organism>
<dbReference type="InterPro" id="IPR036291">
    <property type="entry name" value="NAD(P)-bd_dom_sf"/>
</dbReference>
<sequence length="173" mass="18626">MKLAGKVALITGAGRGIGRELALRFAREGADISVSDIDLPSVEETAEEARKTGRKAIAVKTDVGEPGDVDKMVDRTVKELGGVHILINNAGILEEGAPTIDSSIERWDNVIRVMLRGTYLCCRRAGQWMVEHKTGKVINFGSVMGLATLLIPRSSYPAAKAGIIHLTRYLAAE</sequence>
<dbReference type="AlphaFoldDB" id="X0SXL9"/>
<keyword evidence="2" id="KW-0560">Oxidoreductase</keyword>
<dbReference type="PANTHER" id="PTHR42760">
    <property type="entry name" value="SHORT-CHAIN DEHYDROGENASES/REDUCTASES FAMILY MEMBER"/>
    <property type="match status" value="1"/>
</dbReference>
<dbReference type="EMBL" id="BARS01001164">
    <property type="protein sequence ID" value="GAF85729.1"/>
    <property type="molecule type" value="Genomic_DNA"/>
</dbReference>
<proteinExistence type="inferred from homology"/>
<gene>
    <name evidence="3" type="ORF">S01H1_02423</name>
</gene>
<dbReference type="InterPro" id="IPR002347">
    <property type="entry name" value="SDR_fam"/>
</dbReference>
<comment type="caution">
    <text evidence="3">The sequence shown here is derived from an EMBL/GenBank/DDBJ whole genome shotgun (WGS) entry which is preliminary data.</text>
</comment>
<evidence type="ECO:0000256" key="2">
    <source>
        <dbReference type="ARBA" id="ARBA00023002"/>
    </source>
</evidence>
<evidence type="ECO:0000313" key="3">
    <source>
        <dbReference type="EMBL" id="GAF85729.1"/>
    </source>
</evidence>
<dbReference type="PANTHER" id="PTHR42760:SF115">
    <property type="entry name" value="3-OXOACYL-[ACYL-CARRIER-PROTEIN] REDUCTASE FABG"/>
    <property type="match status" value="1"/>
</dbReference>
<dbReference type="GO" id="GO:0016616">
    <property type="term" value="F:oxidoreductase activity, acting on the CH-OH group of donors, NAD or NADP as acceptor"/>
    <property type="evidence" value="ECO:0007669"/>
    <property type="project" value="TreeGrafter"/>
</dbReference>
<dbReference type="PRINTS" id="PR00081">
    <property type="entry name" value="GDHRDH"/>
</dbReference>
<dbReference type="CDD" id="cd05233">
    <property type="entry name" value="SDR_c"/>
    <property type="match status" value="1"/>
</dbReference>
<dbReference type="Pfam" id="PF00106">
    <property type="entry name" value="adh_short"/>
    <property type="match status" value="1"/>
</dbReference>
<evidence type="ECO:0000256" key="1">
    <source>
        <dbReference type="ARBA" id="ARBA00006484"/>
    </source>
</evidence>
<accession>X0SXL9</accession>
<name>X0SXL9_9ZZZZ</name>
<evidence type="ECO:0008006" key="4">
    <source>
        <dbReference type="Google" id="ProtNLM"/>
    </source>
</evidence>